<name>A0A165M9T4_9APHY</name>
<feature type="region of interest" description="Disordered" evidence="1">
    <location>
        <begin position="52"/>
        <end position="71"/>
    </location>
</feature>
<evidence type="ECO:0000256" key="1">
    <source>
        <dbReference type="SAM" id="MobiDB-lite"/>
    </source>
</evidence>
<accession>A0A165M9T4</accession>
<gene>
    <name evidence="2" type="ORF">DAEQUDRAFT_527464</name>
</gene>
<sequence length="105" mass="11157">MGRPYASACCAAGCCVALRPAACLAVLDSEEHRAGSVLEPRRGRLLGSRARSNLVSTQFDRPHGPQLAPRRLSQRYASPTRCSSACLAHLQVLHTQSPASSVDDG</sequence>
<proteinExistence type="predicted"/>
<evidence type="ECO:0000313" key="3">
    <source>
        <dbReference type="Proteomes" id="UP000076727"/>
    </source>
</evidence>
<organism evidence="2 3">
    <name type="scientific">Daedalea quercina L-15889</name>
    <dbReference type="NCBI Taxonomy" id="1314783"/>
    <lineage>
        <taxon>Eukaryota</taxon>
        <taxon>Fungi</taxon>
        <taxon>Dikarya</taxon>
        <taxon>Basidiomycota</taxon>
        <taxon>Agaricomycotina</taxon>
        <taxon>Agaricomycetes</taxon>
        <taxon>Polyporales</taxon>
        <taxon>Fomitopsis</taxon>
    </lineage>
</organism>
<protein>
    <submittedName>
        <fullName evidence="2">Uncharacterized protein</fullName>
    </submittedName>
</protein>
<dbReference type="Proteomes" id="UP000076727">
    <property type="component" value="Unassembled WGS sequence"/>
</dbReference>
<evidence type="ECO:0000313" key="2">
    <source>
        <dbReference type="EMBL" id="KZT65408.1"/>
    </source>
</evidence>
<keyword evidence="3" id="KW-1185">Reference proteome</keyword>
<dbReference type="EMBL" id="KV429106">
    <property type="protein sequence ID" value="KZT65408.1"/>
    <property type="molecule type" value="Genomic_DNA"/>
</dbReference>
<reference evidence="2 3" key="1">
    <citation type="journal article" date="2016" name="Mol. Biol. Evol.">
        <title>Comparative Genomics of Early-Diverging Mushroom-Forming Fungi Provides Insights into the Origins of Lignocellulose Decay Capabilities.</title>
        <authorList>
            <person name="Nagy L.G."/>
            <person name="Riley R."/>
            <person name="Tritt A."/>
            <person name="Adam C."/>
            <person name="Daum C."/>
            <person name="Floudas D."/>
            <person name="Sun H."/>
            <person name="Yadav J.S."/>
            <person name="Pangilinan J."/>
            <person name="Larsson K.H."/>
            <person name="Matsuura K."/>
            <person name="Barry K."/>
            <person name="Labutti K."/>
            <person name="Kuo R."/>
            <person name="Ohm R.A."/>
            <person name="Bhattacharya S.S."/>
            <person name="Shirouzu T."/>
            <person name="Yoshinaga Y."/>
            <person name="Martin F.M."/>
            <person name="Grigoriev I.V."/>
            <person name="Hibbett D.S."/>
        </authorList>
    </citation>
    <scope>NUCLEOTIDE SEQUENCE [LARGE SCALE GENOMIC DNA]</scope>
    <source>
        <strain evidence="2 3">L-15889</strain>
    </source>
</reference>
<dbReference type="AlphaFoldDB" id="A0A165M9T4"/>